<dbReference type="PANTHER" id="PTHR47171">
    <property type="entry name" value="FARA-RELATED"/>
    <property type="match status" value="1"/>
</dbReference>
<keyword evidence="1" id="KW-0862">Zinc</keyword>
<dbReference type="Proteomes" id="UP001172673">
    <property type="component" value="Unassembled WGS sequence"/>
</dbReference>
<organism evidence="9 10">
    <name type="scientific">Cladophialophora chaetospira</name>
    <dbReference type="NCBI Taxonomy" id="386627"/>
    <lineage>
        <taxon>Eukaryota</taxon>
        <taxon>Fungi</taxon>
        <taxon>Dikarya</taxon>
        <taxon>Ascomycota</taxon>
        <taxon>Pezizomycotina</taxon>
        <taxon>Eurotiomycetes</taxon>
        <taxon>Chaetothyriomycetidae</taxon>
        <taxon>Chaetothyriales</taxon>
        <taxon>Herpotrichiellaceae</taxon>
        <taxon>Cladophialophora</taxon>
    </lineage>
</organism>
<dbReference type="Pfam" id="PF04082">
    <property type="entry name" value="Fungal_trans"/>
    <property type="match status" value="1"/>
</dbReference>
<name>A0AA39CK46_9EURO</name>
<protein>
    <recommendedName>
        <fullName evidence="8">Xylanolytic transcriptional activator regulatory domain-containing protein</fullName>
    </recommendedName>
</protein>
<feature type="compositionally biased region" description="Pro residues" evidence="6">
    <location>
        <begin position="34"/>
        <end position="50"/>
    </location>
</feature>
<keyword evidence="7" id="KW-1133">Transmembrane helix</keyword>
<dbReference type="InterPro" id="IPR052073">
    <property type="entry name" value="Amide_Lactam_Regulators"/>
</dbReference>
<evidence type="ECO:0000256" key="1">
    <source>
        <dbReference type="ARBA" id="ARBA00022833"/>
    </source>
</evidence>
<evidence type="ECO:0000256" key="5">
    <source>
        <dbReference type="ARBA" id="ARBA00023242"/>
    </source>
</evidence>
<evidence type="ECO:0000313" key="10">
    <source>
        <dbReference type="Proteomes" id="UP001172673"/>
    </source>
</evidence>
<comment type="caution">
    <text evidence="9">The sequence shown here is derived from an EMBL/GenBank/DDBJ whole genome shotgun (WGS) entry which is preliminary data.</text>
</comment>
<evidence type="ECO:0000256" key="7">
    <source>
        <dbReference type="SAM" id="Phobius"/>
    </source>
</evidence>
<dbReference type="GO" id="GO:0003677">
    <property type="term" value="F:DNA binding"/>
    <property type="evidence" value="ECO:0007669"/>
    <property type="project" value="UniProtKB-KW"/>
</dbReference>
<keyword evidence="7" id="KW-0812">Transmembrane</keyword>
<feature type="region of interest" description="Disordered" evidence="6">
    <location>
        <begin position="1"/>
        <end position="65"/>
    </location>
</feature>
<reference evidence="9" key="1">
    <citation type="submission" date="2022-10" db="EMBL/GenBank/DDBJ databases">
        <title>Culturing micro-colonial fungi from biological soil crusts in the Mojave desert and describing Neophaeococcomyces mojavensis, and introducing the new genera and species Taxawa tesnikishii.</title>
        <authorList>
            <person name="Kurbessoian T."/>
            <person name="Stajich J.E."/>
        </authorList>
    </citation>
    <scope>NUCLEOTIDE SEQUENCE</scope>
    <source>
        <strain evidence="9">TK_41</strain>
    </source>
</reference>
<dbReference type="GO" id="GO:0008270">
    <property type="term" value="F:zinc ion binding"/>
    <property type="evidence" value="ECO:0007669"/>
    <property type="project" value="InterPro"/>
</dbReference>
<accession>A0AA39CK46</accession>
<dbReference type="EMBL" id="JAPDRK010000006">
    <property type="protein sequence ID" value="KAJ9611195.1"/>
    <property type="molecule type" value="Genomic_DNA"/>
</dbReference>
<sequence>MGSNAVHLAPVEDPLTGSDQARGGHHSQPVLAEPAPPAPAPPTSAGPTPSPLLTEAPSVPQSSFLGRSGYITSDDLAIDETDAMQYGPATGSTVGTLAELQSSMLRAASHTCLPTPNLKMSLIRSFVERGIPWMPIVDRRELDQLASQTPVSLLLTAALVAGSKLSAAPNALEWGEKCYFYAKSLIFHGSGHSTLSLIISTILLHWWNPSGPEHISLDSSSLWLRISVGLAHQHGLHREPDSSLPDAHLRRRIWWTLVTRDNQIATSHGRPRALRADDSNIKPLKLADFDNGDTHDALIFIHFVRIISILATITEHYRCGSLSELHRLNIESDLLRWVNELPPAISLYDTTSKRLTVYDLKIRQLHVPFFVALIIFYRSDTPGQQFSLASLLSASFVSGIFEEYIAWGDIMFLAPASIFYLLVASLIQVSSYRYPNLARKAEAEISTVRISLRELGKRFPTAHGAERIFENLLRKSREKGMANQAFSRTLSSVQRELFAPFGPDLCASWSLVPSGTFDGLEGTSALERISTVGGRPPHQPPTVQPEGFVGVDYRFDGQGGDPGMTGGLPPLPPAEVEDFTLGGLDFWWPDWTELDF</sequence>
<proteinExistence type="predicted"/>
<dbReference type="GO" id="GO:0006351">
    <property type="term" value="P:DNA-templated transcription"/>
    <property type="evidence" value="ECO:0007669"/>
    <property type="project" value="InterPro"/>
</dbReference>
<keyword evidence="10" id="KW-1185">Reference proteome</keyword>
<dbReference type="CDD" id="cd12148">
    <property type="entry name" value="fungal_TF_MHR"/>
    <property type="match status" value="1"/>
</dbReference>
<keyword evidence="3" id="KW-0238">DNA-binding</keyword>
<feature type="domain" description="Xylanolytic transcriptional activator regulatory" evidence="8">
    <location>
        <begin position="220"/>
        <end position="289"/>
    </location>
</feature>
<dbReference type="InterPro" id="IPR007219">
    <property type="entry name" value="XnlR_reg_dom"/>
</dbReference>
<keyword evidence="5" id="KW-0539">Nucleus</keyword>
<gene>
    <name evidence="9" type="ORF">H2200_004378</name>
</gene>
<dbReference type="AlphaFoldDB" id="A0AA39CK46"/>
<dbReference type="PANTHER" id="PTHR47171:SF2">
    <property type="entry name" value="TRANSCRIPTION FACTOR, PUTATIVE-RELATED"/>
    <property type="match status" value="1"/>
</dbReference>
<evidence type="ECO:0000256" key="3">
    <source>
        <dbReference type="ARBA" id="ARBA00023125"/>
    </source>
</evidence>
<evidence type="ECO:0000256" key="6">
    <source>
        <dbReference type="SAM" id="MobiDB-lite"/>
    </source>
</evidence>
<keyword evidence="4" id="KW-0804">Transcription</keyword>
<keyword evidence="2" id="KW-0805">Transcription regulation</keyword>
<evidence type="ECO:0000256" key="4">
    <source>
        <dbReference type="ARBA" id="ARBA00023163"/>
    </source>
</evidence>
<feature type="transmembrane region" description="Helical" evidence="7">
    <location>
        <begin position="404"/>
        <end position="427"/>
    </location>
</feature>
<evidence type="ECO:0000259" key="8">
    <source>
        <dbReference type="SMART" id="SM00906"/>
    </source>
</evidence>
<evidence type="ECO:0000313" key="9">
    <source>
        <dbReference type="EMBL" id="KAJ9611195.1"/>
    </source>
</evidence>
<keyword evidence="7" id="KW-0472">Membrane</keyword>
<dbReference type="SMART" id="SM00906">
    <property type="entry name" value="Fungal_trans"/>
    <property type="match status" value="1"/>
</dbReference>
<evidence type="ECO:0000256" key="2">
    <source>
        <dbReference type="ARBA" id="ARBA00023015"/>
    </source>
</evidence>